<gene>
    <name evidence="7" type="primary">cpz19</name>
</gene>
<dbReference type="Pfam" id="PF02885">
    <property type="entry name" value="Glycos_trans_3N"/>
    <property type="match status" value="1"/>
</dbReference>
<accession>C4NCK6</accession>
<evidence type="ECO:0000256" key="4">
    <source>
        <dbReference type="ARBA" id="ARBA00022679"/>
    </source>
</evidence>
<dbReference type="Gene3D" id="3.90.1170.30">
    <property type="entry name" value="Pyrimidine nucleoside phosphorylase-like, C-terminal domain"/>
    <property type="match status" value="1"/>
</dbReference>
<dbReference type="SUPFAM" id="SSF47648">
    <property type="entry name" value="Nucleoside phosphorylase/phosphoribosyltransferase N-terminal domain"/>
    <property type="match status" value="1"/>
</dbReference>
<dbReference type="GO" id="GO:0005829">
    <property type="term" value="C:cytosol"/>
    <property type="evidence" value="ECO:0007669"/>
    <property type="project" value="TreeGrafter"/>
</dbReference>
<dbReference type="GO" id="GO:0006213">
    <property type="term" value="P:pyrimidine nucleoside metabolic process"/>
    <property type="evidence" value="ECO:0007669"/>
    <property type="project" value="InterPro"/>
</dbReference>
<feature type="compositionally biased region" description="Basic and acidic residues" evidence="5">
    <location>
        <begin position="448"/>
        <end position="460"/>
    </location>
</feature>
<dbReference type="Gene3D" id="3.40.1030.10">
    <property type="entry name" value="Nucleoside phosphorylase/phosphoribosyltransferase catalytic domain"/>
    <property type="match status" value="1"/>
</dbReference>
<evidence type="ECO:0000313" key="7">
    <source>
        <dbReference type="EMBL" id="ACQ63627.1"/>
    </source>
</evidence>
<evidence type="ECO:0000256" key="5">
    <source>
        <dbReference type="SAM" id="MobiDB-lite"/>
    </source>
</evidence>
<dbReference type="InterPro" id="IPR036320">
    <property type="entry name" value="Glycosyl_Trfase_fam3_N_dom_sf"/>
</dbReference>
<dbReference type="PANTHER" id="PTHR10515:SF0">
    <property type="entry name" value="THYMIDINE PHOSPHORYLASE"/>
    <property type="match status" value="1"/>
</dbReference>
<dbReference type="SMART" id="SM00941">
    <property type="entry name" value="PYNP_C"/>
    <property type="match status" value="1"/>
</dbReference>
<dbReference type="SUPFAM" id="SSF52418">
    <property type="entry name" value="Nucleoside phosphorylase/phosphoribosyltransferase catalytic domain"/>
    <property type="match status" value="1"/>
</dbReference>
<dbReference type="InterPro" id="IPR017459">
    <property type="entry name" value="Glycosyl_Trfase_fam3_N_dom"/>
</dbReference>
<dbReference type="InterPro" id="IPR013102">
    <property type="entry name" value="PYNP_C"/>
</dbReference>
<dbReference type="PIRSF" id="PIRSF000478">
    <property type="entry name" value="TP_PyNP"/>
    <property type="match status" value="1"/>
</dbReference>
<evidence type="ECO:0000256" key="2">
    <source>
        <dbReference type="ARBA" id="ARBA00011738"/>
    </source>
</evidence>
<dbReference type="EMBL" id="FJ490409">
    <property type="protein sequence ID" value="ACQ63627.1"/>
    <property type="molecule type" value="Genomic_DNA"/>
</dbReference>
<comment type="similarity">
    <text evidence="1">Belongs to the thymidine/pyrimidine-nucleoside phosphorylase family.</text>
</comment>
<organism evidence="7">
    <name type="scientific">Streptomyces sp. MK730-62F2</name>
    <dbReference type="NCBI Taxonomy" id="643403"/>
    <lineage>
        <taxon>Bacteria</taxon>
        <taxon>Bacillati</taxon>
        <taxon>Actinomycetota</taxon>
        <taxon>Actinomycetes</taxon>
        <taxon>Kitasatosporales</taxon>
        <taxon>Streptomycetaceae</taxon>
        <taxon>Streptomyces</taxon>
    </lineage>
</organism>
<comment type="subunit">
    <text evidence="2">Homodimer.</text>
</comment>
<dbReference type="InterPro" id="IPR000312">
    <property type="entry name" value="Glycosyl_Trfase_fam3"/>
</dbReference>
<name>C4NCK6_9ACTN</name>
<dbReference type="InterPro" id="IPR036566">
    <property type="entry name" value="PYNP-like_C_sf"/>
</dbReference>
<evidence type="ECO:0000259" key="6">
    <source>
        <dbReference type="SMART" id="SM00941"/>
    </source>
</evidence>
<dbReference type="InterPro" id="IPR035902">
    <property type="entry name" value="Nuc_phospho_transferase"/>
</dbReference>
<dbReference type="GO" id="GO:0009032">
    <property type="term" value="F:thymidine phosphorylase activity"/>
    <property type="evidence" value="ECO:0007669"/>
    <property type="project" value="TreeGrafter"/>
</dbReference>
<proteinExistence type="inferred from homology"/>
<evidence type="ECO:0000256" key="1">
    <source>
        <dbReference type="ARBA" id="ARBA00006915"/>
    </source>
</evidence>
<feature type="domain" description="Pyrimidine nucleoside phosphorylase C-terminal" evidence="6">
    <location>
        <begin position="358"/>
        <end position="431"/>
    </location>
</feature>
<dbReference type="InterPro" id="IPR017872">
    <property type="entry name" value="Pyrmidine_PPase_CS"/>
</dbReference>
<feature type="region of interest" description="Disordered" evidence="5">
    <location>
        <begin position="432"/>
        <end position="460"/>
    </location>
</feature>
<dbReference type="Gene3D" id="1.20.970.10">
    <property type="entry name" value="Transferase, Pyrimidine Nucleoside Phosphorylase, Chain C"/>
    <property type="match status" value="1"/>
</dbReference>
<dbReference type="Pfam" id="PF07831">
    <property type="entry name" value="PYNP_C"/>
    <property type="match status" value="1"/>
</dbReference>
<dbReference type="PROSITE" id="PS00647">
    <property type="entry name" value="THYMID_PHOSPHORYLASE"/>
    <property type="match status" value="1"/>
</dbReference>
<keyword evidence="3" id="KW-0328">Glycosyltransferase</keyword>
<dbReference type="GO" id="GO:0006206">
    <property type="term" value="P:pyrimidine nucleobase metabolic process"/>
    <property type="evidence" value="ECO:0007669"/>
    <property type="project" value="InterPro"/>
</dbReference>
<dbReference type="AlphaFoldDB" id="C4NCK6"/>
<reference evidence="7" key="1">
    <citation type="journal article" date="2009" name="J. Biol. Chem.">
        <title>Identification and manipulation of the caprazamycin gene cluster lead to new simplified liponucleoside antibiotics and give insights into the biosynthetic pathway.</title>
        <authorList>
            <person name="Kaysser L."/>
            <person name="Lutsch L."/>
            <person name="Siebenberg S."/>
            <person name="Wemakor E."/>
            <person name="Kammerer B."/>
            <person name="Gust B."/>
        </authorList>
    </citation>
    <scope>NUCLEOTIDE SEQUENCE</scope>
    <source>
        <strain evidence="7">MK730-62F2</strain>
    </source>
</reference>
<sequence length="460" mass="48404">MRSRPNDAIGVDDALEHIERLRHGETLTTEWASAVLDLYQTGRLADYQLSAWLATIAARGLRFTETVALTKAYLGPAVRERGAVPRNGRTVVDKHSTGGIGDKTTLVVVPLVAALGVRVCKLSGRGLGIAGGTIDKLESVPGLKLEFTASELATRLAADDVVIGSFSDALVPGDTATYDLRSVSGCVRSAPLIAASIVSKKVAVNADAVVFDVRYGAGALLDDRTSARRLAGLLVRLGGAFGLRCRAVLSDGSVPLGTAVGNAAEVDEAVEFLRGTGDRRLRAECEAIAVQMVRVTEPGEPEHRIRERLRSAIESGTALSMFVRMLESQGGDAGPVLGGGGYCTPRARTAVLARDTGWVTDISALDIGRAALKLGAGKVRADDVIDPNAGIRLIRRLGERVAEGDVVAEVLHDGPDVGDAVALVSRAVSVGRREDCREPGEPEPLSEEDVRTDETGTVHV</sequence>
<evidence type="ECO:0000256" key="3">
    <source>
        <dbReference type="ARBA" id="ARBA00022676"/>
    </source>
</evidence>
<dbReference type="Pfam" id="PF00591">
    <property type="entry name" value="Glycos_transf_3"/>
    <property type="match status" value="1"/>
</dbReference>
<dbReference type="NCBIfam" id="NF004490">
    <property type="entry name" value="PRK05820.1"/>
    <property type="match status" value="1"/>
</dbReference>
<dbReference type="GO" id="GO:0004645">
    <property type="term" value="F:1,4-alpha-oligoglucan phosphorylase activity"/>
    <property type="evidence" value="ECO:0007669"/>
    <property type="project" value="InterPro"/>
</dbReference>
<dbReference type="SUPFAM" id="SSF54680">
    <property type="entry name" value="Pyrimidine nucleoside phosphorylase C-terminal domain"/>
    <property type="match status" value="1"/>
</dbReference>
<dbReference type="FunFam" id="3.40.1030.10:FF:000003">
    <property type="entry name" value="Pyrimidine-nucleoside phosphorylase"/>
    <property type="match status" value="1"/>
</dbReference>
<dbReference type="PANTHER" id="PTHR10515">
    <property type="entry name" value="THYMIDINE PHOSPHORYLASE"/>
    <property type="match status" value="1"/>
</dbReference>
<protein>
    <submittedName>
        <fullName evidence="7">Pyrimidine-nucleoside phosphorylase</fullName>
    </submittedName>
</protein>
<keyword evidence="4" id="KW-0808">Transferase</keyword>
<dbReference type="InterPro" id="IPR000053">
    <property type="entry name" value="Thymidine/pyrmidine_PPase"/>
</dbReference>